<reference evidence="3 4" key="1">
    <citation type="submission" date="2016-11" db="EMBL/GenBank/DDBJ databases">
        <title>Study of marine rhodopsin-containing bacteria.</title>
        <authorList>
            <person name="Yoshizawa S."/>
            <person name="Kumagai Y."/>
            <person name="Kogure K."/>
        </authorList>
    </citation>
    <scope>NUCLEOTIDE SEQUENCE [LARGE SCALE GENOMIC DNA]</scope>
    <source>
        <strain evidence="3 4">SAORIC-28</strain>
    </source>
</reference>
<organism evidence="3 4">
    <name type="scientific">Rubrivirga marina</name>
    <dbReference type="NCBI Taxonomy" id="1196024"/>
    <lineage>
        <taxon>Bacteria</taxon>
        <taxon>Pseudomonadati</taxon>
        <taxon>Rhodothermota</taxon>
        <taxon>Rhodothermia</taxon>
        <taxon>Rhodothermales</taxon>
        <taxon>Rubricoccaceae</taxon>
        <taxon>Rubrivirga</taxon>
    </lineage>
</organism>
<dbReference type="InterPro" id="IPR000994">
    <property type="entry name" value="Pept_M24"/>
</dbReference>
<feature type="signal peptide" evidence="1">
    <location>
        <begin position="1"/>
        <end position="19"/>
    </location>
</feature>
<keyword evidence="3" id="KW-0031">Aminopeptidase</keyword>
<protein>
    <submittedName>
        <fullName evidence="3">Xaa-Pro aminopeptidase</fullName>
    </submittedName>
</protein>
<sequence length="442" mass="48387">MPAVRLVLLILLAAPLARAQAERPGVLSMRERAEVRDAWLQDRLDTLVPALMRRAGVDLWIVSGREYNEDPVLETMLPATWQSARRRTVLVFHDDGERVERMAVARYDVGPFPRAWDPEIQPDQWARVAEIVAERDPQVIAVNRSATFALADGMTDTEVDGLITALPERVRSRIVPADALAVGWLEARTAAELAVYPTVVRLARSILHEGLSEAAITPGVTTTDDLAWWYRDRVRSLGLDAWFHPGVSVQRAEAGERDGDFSSRDATSVIRPGDLVWVDFGIEYLGLHTDTQQMAYVLRPGETAAPRGLVDGLAAANRVQDHLTRAFATGRTGNEILASALAASDADGLDATIYTHPIGFHGHGAGPTIGLWDQQGGVPGRGDYPLYASTAHSIELNAAVAVPEWGGQRVRFMLEEDAVFDGEAVTYLDGRQTALLLIPRTE</sequence>
<dbReference type="GO" id="GO:0004177">
    <property type="term" value="F:aminopeptidase activity"/>
    <property type="evidence" value="ECO:0007669"/>
    <property type="project" value="UniProtKB-KW"/>
</dbReference>
<keyword evidence="4" id="KW-1185">Reference proteome</keyword>
<dbReference type="EMBL" id="MQWD01000001">
    <property type="protein sequence ID" value="PAP78099.1"/>
    <property type="molecule type" value="Genomic_DNA"/>
</dbReference>
<dbReference type="Gene3D" id="3.90.230.10">
    <property type="entry name" value="Creatinase/methionine aminopeptidase superfamily"/>
    <property type="match status" value="1"/>
</dbReference>
<proteinExistence type="predicted"/>
<evidence type="ECO:0000313" key="4">
    <source>
        <dbReference type="Proteomes" id="UP000216339"/>
    </source>
</evidence>
<dbReference type="RefSeq" id="WP_095511773.1">
    <property type="nucleotide sequence ID" value="NZ_MQWD01000001.1"/>
</dbReference>
<keyword evidence="1" id="KW-0732">Signal</keyword>
<gene>
    <name evidence="3" type="ORF">BSZ37_17475</name>
</gene>
<comment type="caution">
    <text evidence="3">The sequence shown here is derived from an EMBL/GenBank/DDBJ whole genome shotgun (WGS) entry which is preliminary data.</text>
</comment>
<keyword evidence="3" id="KW-0645">Protease</keyword>
<dbReference type="Proteomes" id="UP000216339">
    <property type="component" value="Unassembled WGS sequence"/>
</dbReference>
<name>A0A271J619_9BACT</name>
<accession>A0A271J619</accession>
<dbReference type="AlphaFoldDB" id="A0A271J619"/>
<evidence type="ECO:0000256" key="1">
    <source>
        <dbReference type="SAM" id="SignalP"/>
    </source>
</evidence>
<evidence type="ECO:0000259" key="2">
    <source>
        <dbReference type="Pfam" id="PF00557"/>
    </source>
</evidence>
<dbReference type="Pfam" id="PF00557">
    <property type="entry name" value="Peptidase_M24"/>
    <property type="match status" value="1"/>
</dbReference>
<evidence type="ECO:0000313" key="3">
    <source>
        <dbReference type="EMBL" id="PAP78099.1"/>
    </source>
</evidence>
<feature type="domain" description="Peptidase M24" evidence="2">
    <location>
        <begin position="201"/>
        <end position="409"/>
    </location>
</feature>
<dbReference type="InterPro" id="IPR036005">
    <property type="entry name" value="Creatinase/aminopeptidase-like"/>
</dbReference>
<dbReference type="SUPFAM" id="SSF55920">
    <property type="entry name" value="Creatinase/aminopeptidase"/>
    <property type="match status" value="1"/>
</dbReference>
<feature type="chain" id="PRO_5012854547" evidence="1">
    <location>
        <begin position="20"/>
        <end position="442"/>
    </location>
</feature>
<dbReference type="OrthoDB" id="9765815at2"/>
<keyword evidence="3" id="KW-0378">Hydrolase</keyword>